<evidence type="ECO:0000259" key="9">
    <source>
        <dbReference type="PROSITE" id="PS50048"/>
    </source>
</evidence>
<dbReference type="EMBL" id="LT551764">
    <property type="protein sequence ID" value="SAL97357.1"/>
    <property type="molecule type" value="Genomic_DNA"/>
</dbReference>
<dbReference type="SUPFAM" id="SSF57701">
    <property type="entry name" value="Zn2/Cys6 DNA-binding domain"/>
    <property type="match status" value="1"/>
</dbReference>
<name>A0A168LRP5_ABSGL</name>
<dbReference type="CDD" id="cd12148">
    <property type="entry name" value="fungal_TF_MHR"/>
    <property type="match status" value="1"/>
</dbReference>
<dbReference type="InterPro" id="IPR036864">
    <property type="entry name" value="Zn2-C6_fun-type_DNA-bd_sf"/>
</dbReference>
<reference evidence="10" key="1">
    <citation type="submission" date="2016-04" db="EMBL/GenBank/DDBJ databases">
        <authorList>
            <person name="Evans L.H."/>
            <person name="Alamgir A."/>
            <person name="Owens N."/>
            <person name="Weber N.D."/>
            <person name="Virtaneva K."/>
            <person name="Barbian K."/>
            <person name="Babar A."/>
            <person name="Rosenke K."/>
        </authorList>
    </citation>
    <scope>NUCLEOTIDE SEQUENCE [LARGE SCALE GENOMIC DNA]</scope>
    <source>
        <strain evidence="10">CBS 101.48</strain>
    </source>
</reference>
<feature type="domain" description="Zn(2)-C6 fungal-type" evidence="9">
    <location>
        <begin position="7"/>
        <end position="37"/>
    </location>
</feature>
<evidence type="ECO:0000256" key="4">
    <source>
        <dbReference type="ARBA" id="ARBA00023015"/>
    </source>
</evidence>
<dbReference type="InterPro" id="IPR001138">
    <property type="entry name" value="Zn2Cys6_DnaBD"/>
</dbReference>
<dbReference type="CDD" id="cd00067">
    <property type="entry name" value="GAL4"/>
    <property type="match status" value="1"/>
</dbReference>
<proteinExistence type="predicted"/>
<evidence type="ECO:0000256" key="7">
    <source>
        <dbReference type="ARBA" id="ARBA00023242"/>
    </source>
</evidence>
<dbReference type="InParanoid" id="A0A168LRP5"/>
<dbReference type="PROSITE" id="PS00463">
    <property type="entry name" value="ZN2_CY6_FUNGAL_1"/>
    <property type="match status" value="1"/>
</dbReference>
<dbReference type="PANTHER" id="PTHR31313">
    <property type="entry name" value="TY1 ENHANCER ACTIVATOR"/>
    <property type="match status" value="1"/>
</dbReference>
<comment type="subcellular location">
    <subcellularLocation>
        <location evidence="1">Nucleus</location>
    </subcellularLocation>
</comment>
<sequence length="932" mass="106090">MQQRQSSCLNCRTRKIKCDRKDPCTRCVKNNNSSCVYPRQGTLGRPPKNAVFHGKGKTMGVHKMAIREFIFEHCNDLNSNSNSNNSITLHSSKGSTKKAHGFYTDSEWWILSKEAVQEHLYLNTYFQTIYWFYVKRGLAIRERFDTVTYRLPEKPRLKFNNLQLLFTWWVSMSANLLIKRASKLQLETYSVPSLTLYMFQMNDNYSNTPQQTNKESIPATATYPAFVEPSIAAPLSPFVLTTATTSPSIPLLSPKHHHDSQSNPLRSLPPEQAVNLINDFFRVHPHSILINKAKLMKDYWADTANPLLLSVIYGTTQCFAQILQGIPVLLWESGSETNRNPFLAYAHSLLETIPTAPSVTTYQSTVILALFEVVWGYPKLGMSLLATSYLMGTQLGLWDKSFKAVDPVEDELVNMTFWSVFRATTHGCIEMGSSIVDSLVYHQLRFPPMNIHESESYQYDALHDNINEIHRHAYLVESFYSGSIVTHFSGILYACLPKPYVNVYGIKTDDSTFEGSELLSMLRTIDNVETRVHRVLDDFAQFIQEHRHKWSVIQLYTIETTYRLYRIHFRFLQPTHTCGQRKYQEDLIPAAPTSLDTAPEQTQHQEDNRDDQYSFMLDPADPGTVIRLQQSRNDLVALVDDLEAILKPDDDSNTTLKSMDRTTLLPHGLMVAAFETSAQLLMLSYQLDSCQHIYDAMAKLLDVGILQDIFQASSPAMKNVRQRLKIFMKQHQTPATPWNRKHPSTSTATADNHPLPSQQFYDADNNMFDIYSNTEIPRLFFLQPVEGIQPHYQQQQHLAASISTSFSLPSSSPHSAISYFETPLASSPITSSLSTSSTSSHGFHSTTTANTTMDPSLVQSQQQTTLYPPPLSQAQLLHPPHEDNWLQASTQCQPWDDSSLIDWDSMVIQELPSYELLSLLDQEQSFFGPMPF</sequence>
<keyword evidence="3" id="KW-0862">Zinc</keyword>
<dbReference type="SMART" id="SM00066">
    <property type="entry name" value="GAL4"/>
    <property type="match status" value="1"/>
</dbReference>
<dbReference type="GO" id="GO:0008270">
    <property type="term" value="F:zinc ion binding"/>
    <property type="evidence" value="ECO:0007669"/>
    <property type="project" value="InterPro"/>
</dbReference>
<dbReference type="STRING" id="4829.A0A168LRP5"/>
<feature type="compositionally biased region" description="Low complexity" evidence="8">
    <location>
        <begin position="830"/>
        <end position="849"/>
    </location>
</feature>
<keyword evidence="2" id="KW-0479">Metal-binding</keyword>
<dbReference type="Pfam" id="PF00172">
    <property type="entry name" value="Zn_clus"/>
    <property type="match status" value="1"/>
</dbReference>
<dbReference type="OMA" id="IHFSFIK"/>
<dbReference type="GO" id="GO:0005634">
    <property type="term" value="C:nucleus"/>
    <property type="evidence" value="ECO:0007669"/>
    <property type="project" value="UniProtKB-SubCell"/>
</dbReference>
<organism evidence="10">
    <name type="scientific">Absidia glauca</name>
    <name type="common">Pin mould</name>
    <dbReference type="NCBI Taxonomy" id="4829"/>
    <lineage>
        <taxon>Eukaryota</taxon>
        <taxon>Fungi</taxon>
        <taxon>Fungi incertae sedis</taxon>
        <taxon>Mucoromycota</taxon>
        <taxon>Mucoromycotina</taxon>
        <taxon>Mucoromycetes</taxon>
        <taxon>Mucorales</taxon>
        <taxon>Cunninghamellaceae</taxon>
        <taxon>Absidia</taxon>
    </lineage>
</organism>
<dbReference type="PANTHER" id="PTHR31313:SF81">
    <property type="entry name" value="TY1 ENHANCER ACTIVATOR"/>
    <property type="match status" value="1"/>
</dbReference>
<keyword evidence="11" id="KW-1185">Reference proteome</keyword>
<keyword evidence="6" id="KW-0804">Transcription</keyword>
<evidence type="ECO:0000256" key="2">
    <source>
        <dbReference type="ARBA" id="ARBA00022723"/>
    </source>
</evidence>
<evidence type="ECO:0000313" key="10">
    <source>
        <dbReference type="EMBL" id="SAL97357.1"/>
    </source>
</evidence>
<evidence type="ECO:0000256" key="6">
    <source>
        <dbReference type="ARBA" id="ARBA00023163"/>
    </source>
</evidence>
<dbReference type="GO" id="GO:0003677">
    <property type="term" value="F:DNA binding"/>
    <property type="evidence" value="ECO:0007669"/>
    <property type="project" value="UniProtKB-KW"/>
</dbReference>
<feature type="compositionally biased region" description="Polar residues" evidence="8">
    <location>
        <begin position="850"/>
        <end position="864"/>
    </location>
</feature>
<dbReference type="InterPro" id="IPR051615">
    <property type="entry name" value="Transcr_Regulatory_Elem"/>
</dbReference>
<evidence type="ECO:0000256" key="8">
    <source>
        <dbReference type="SAM" id="MobiDB-lite"/>
    </source>
</evidence>
<keyword evidence="7" id="KW-0539">Nucleus</keyword>
<protein>
    <recommendedName>
        <fullName evidence="9">Zn(2)-C6 fungal-type domain-containing protein</fullName>
    </recommendedName>
</protein>
<feature type="compositionally biased region" description="Polar residues" evidence="8">
    <location>
        <begin position="744"/>
        <end position="758"/>
    </location>
</feature>
<keyword evidence="5" id="KW-0238">DNA-binding</keyword>
<dbReference type="AlphaFoldDB" id="A0A168LRP5"/>
<evidence type="ECO:0000256" key="3">
    <source>
        <dbReference type="ARBA" id="ARBA00022833"/>
    </source>
</evidence>
<evidence type="ECO:0000256" key="5">
    <source>
        <dbReference type="ARBA" id="ARBA00023125"/>
    </source>
</evidence>
<gene>
    <name evidence="10" type="primary">ABSGL_02849.1 scaffold 4007</name>
</gene>
<dbReference type="Gene3D" id="4.10.240.10">
    <property type="entry name" value="Zn(2)-C6 fungal-type DNA-binding domain"/>
    <property type="match status" value="1"/>
</dbReference>
<dbReference type="Proteomes" id="UP000078561">
    <property type="component" value="Unassembled WGS sequence"/>
</dbReference>
<feature type="region of interest" description="Disordered" evidence="8">
    <location>
        <begin position="734"/>
        <end position="758"/>
    </location>
</feature>
<evidence type="ECO:0000256" key="1">
    <source>
        <dbReference type="ARBA" id="ARBA00004123"/>
    </source>
</evidence>
<keyword evidence="4" id="KW-0805">Transcription regulation</keyword>
<dbReference type="PROSITE" id="PS50048">
    <property type="entry name" value="ZN2_CY6_FUNGAL_2"/>
    <property type="match status" value="1"/>
</dbReference>
<evidence type="ECO:0000313" key="11">
    <source>
        <dbReference type="Proteomes" id="UP000078561"/>
    </source>
</evidence>
<dbReference type="GO" id="GO:0000981">
    <property type="term" value="F:DNA-binding transcription factor activity, RNA polymerase II-specific"/>
    <property type="evidence" value="ECO:0007669"/>
    <property type="project" value="InterPro"/>
</dbReference>
<dbReference type="OrthoDB" id="39175at2759"/>
<accession>A0A168LRP5</accession>
<feature type="region of interest" description="Disordered" evidence="8">
    <location>
        <begin position="830"/>
        <end position="864"/>
    </location>
</feature>